<dbReference type="SUPFAM" id="SSF52540">
    <property type="entry name" value="P-loop containing nucleoside triphosphate hydrolases"/>
    <property type="match status" value="1"/>
</dbReference>
<dbReference type="InterPro" id="IPR027417">
    <property type="entry name" value="P-loop_NTPase"/>
</dbReference>
<evidence type="ECO:0000313" key="3">
    <source>
        <dbReference type="Proteomes" id="UP000177230"/>
    </source>
</evidence>
<dbReference type="InterPro" id="IPR049945">
    <property type="entry name" value="AAA_22"/>
</dbReference>
<feature type="domain" description="ORC1/DEAH AAA+ ATPase" evidence="1">
    <location>
        <begin position="44"/>
        <end position="175"/>
    </location>
</feature>
<accession>A0A1F5RHF2</accession>
<dbReference type="PANTHER" id="PTHR35894">
    <property type="entry name" value="GENERAL SECRETION PATHWAY PROTEIN A-RELATED"/>
    <property type="match status" value="1"/>
</dbReference>
<dbReference type="AlphaFoldDB" id="A0A1F5RHF2"/>
<organism evidence="2 3">
    <name type="scientific">Candidatus Edwardsbacteria bacterium GWF2_54_11</name>
    <dbReference type="NCBI Taxonomy" id="1817851"/>
    <lineage>
        <taxon>Bacteria</taxon>
        <taxon>Candidatus Edwardsiibacteriota</taxon>
    </lineage>
</organism>
<sequence length="285" mass="31916">MDYLKFYGMTDQPFSNAPDNRFYYDSPQHSKAILKLSHAAEMMKGLAVVLGDIGTGKTTISRRMLEILPDDQFETGLLVIVHSEVSPGWLISKIALQMGVEKPAETKAGMVGQLYEQLMKIYNEGRRAVIIIDEANMLKNKEIMEEMRGLLNMEVSGSMLITFLLFGLPDLEQCLALDPPLRERIAVKHKLEPLTSESTRGYIQYRLAVVGCQHELFTDSAYEFIHFYSDGKPRLINTICDNALLEGSMSGIQQIDESLIETVVSDLGLKSEADETGGKNKQPVF</sequence>
<evidence type="ECO:0000259" key="1">
    <source>
        <dbReference type="Pfam" id="PF13401"/>
    </source>
</evidence>
<proteinExistence type="predicted"/>
<dbReference type="InterPro" id="IPR052026">
    <property type="entry name" value="ExeA_AAA_ATPase_DNA-bind"/>
</dbReference>
<reference evidence="2 3" key="1">
    <citation type="journal article" date="2016" name="Nat. Commun.">
        <title>Thousands of microbial genomes shed light on interconnected biogeochemical processes in an aquifer system.</title>
        <authorList>
            <person name="Anantharaman K."/>
            <person name="Brown C.T."/>
            <person name="Hug L.A."/>
            <person name="Sharon I."/>
            <person name="Castelle C.J."/>
            <person name="Probst A.J."/>
            <person name="Thomas B.C."/>
            <person name="Singh A."/>
            <person name="Wilkins M.J."/>
            <person name="Karaoz U."/>
            <person name="Brodie E.L."/>
            <person name="Williams K.H."/>
            <person name="Hubbard S.S."/>
            <person name="Banfield J.F."/>
        </authorList>
    </citation>
    <scope>NUCLEOTIDE SEQUENCE [LARGE SCALE GENOMIC DNA]</scope>
</reference>
<evidence type="ECO:0000313" key="2">
    <source>
        <dbReference type="EMBL" id="OGF13880.1"/>
    </source>
</evidence>
<protein>
    <submittedName>
        <fullName evidence="2">AAA family ATPase</fullName>
    </submittedName>
</protein>
<dbReference type="EMBL" id="MFFM01000011">
    <property type="protein sequence ID" value="OGF13880.1"/>
    <property type="molecule type" value="Genomic_DNA"/>
</dbReference>
<comment type="caution">
    <text evidence="2">The sequence shown here is derived from an EMBL/GenBank/DDBJ whole genome shotgun (WGS) entry which is preliminary data.</text>
</comment>
<dbReference type="Pfam" id="PF13401">
    <property type="entry name" value="AAA_22"/>
    <property type="match status" value="1"/>
</dbReference>
<dbReference type="Gene3D" id="3.40.50.300">
    <property type="entry name" value="P-loop containing nucleotide triphosphate hydrolases"/>
    <property type="match status" value="1"/>
</dbReference>
<dbReference type="PANTHER" id="PTHR35894:SF1">
    <property type="entry name" value="PHOSPHORIBULOKINASE _ URIDINE KINASE FAMILY"/>
    <property type="match status" value="1"/>
</dbReference>
<name>A0A1F5RHF2_9BACT</name>
<dbReference type="Proteomes" id="UP000177230">
    <property type="component" value="Unassembled WGS sequence"/>
</dbReference>
<dbReference type="GO" id="GO:0016887">
    <property type="term" value="F:ATP hydrolysis activity"/>
    <property type="evidence" value="ECO:0007669"/>
    <property type="project" value="InterPro"/>
</dbReference>
<gene>
    <name evidence="2" type="ORF">A2024_10565</name>
</gene>